<dbReference type="InterPro" id="IPR037523">
    <property type="entry name" value="VOC_core"/>
</dbReference>
<dbReference type="Gene3D" id="3.10.180.10">
    <property type="entry name" value="2,3-Dihydroxybiphenyl 1,2-Dioxygenase, domain 1"/>
    <property type="match status" value="1"/>
</dbReference>
<dbReference type="InterPro" id="IPR051332">
    <property type="entry name" value="Fosfomycin_Res_Enzymes"/>
</dbReference>
<feature type="domain" description="VOC" evidence="1">
    <location>
        <begin position="23"/>
        <end position="145"/>
    </location>
</feature>
<proteinExistence type="predicted"/>
<evidence type="ECO:0000259" key="1">
    <source>
        <dbReference type="PROSITE" id="PS51819"/>
    </source>
</evidence>
<dbReference type="InterPro" id="IPR029068">
    <property type="entry name" value="Glyas_Bleomycin-R_OHBP_Dase"/>
</dbReference>
<evidence type="ECO:0000313" key="2">
    <source>
        <dbReference type="EMBL" id="MEE3715794.1"/>
    </source>
</evidence>
<dbReference type="InterPro" id="IPR004360">
    <property type="entry name" value="Glyas_Fos-R_dOase_dom"/>
</dbReference>
<evidence type="ECO:0000313" key="3">
    <source>
        <dbReference type="Proteomes" id="UP001333818"/>
    </source>
</evidence>
<protein>
    <submittedName>
        <fullName evidence="2">VOC family protein</fullName>
    </submittedName>
</protein>
<dbReference type="Proteomes" id="UP001333818">
    <property type="component" value="Unassembled WGS sequence"/>
</dbReference>
<comment type="caution">
    <text evidence="2">The sequence shown here is derived from an EMBL/GenBank/DDBJ whole genome shotgun (WGS) entry which is preliminary data.</text>
</comment>
<reference evidence="2" key="1">
    <citation type="submission" date="2024-01" db="EMBL/GenBank/DDBJ databases">
        <title>Bank of Algae and Cyanobacteria of the Azores (BACA) strain genomes.</title>
        <authorList>
            <person name="Luz R."/>
            <person name="Cordeiro R."/>
            <person name="Fonseca A."/>
            <person name="Goncalves V."/>
        </authorList>
    </citation>
    <scope>NUCLEOTIDE SEQUENCE</scope>
    <source>
        <strain evidence="2">BACA0141</strain>
    </source>
</reference>
<dbReference type="CDD" id="cd06587">
    <property type="entry name" value="VOC"/>
    <property type="match status" value="1"/>
</dbReference>
<sequence length="159" mass="17406">MLTAIKAKKLDFERENDAMSDLGLTHIALPVSNIDRSIAFYATYAAMQVVHRRTDVATGVTVVWLSDRTRPFVIVLIEADSVQPVLSPFAHLGVGCASREAMDVLCEKAKQEGVLIEPQKDSGYPIGYWAFLKDPDGHTLELSYGQEVGLAVEKASQPS</sequence>
<dbReference type="SUPFAM" id="SSF54593">
    <property type="entry name" value="Glyoxalase/Bleomycin resistance protein/Dihydroxybiphenyl dioxygenase"/>
    <property type="match status" value="1"/>
</dbReference>
<dbReference type="EMBL" id="JAZBJZ010000008">
    <property type="protein sequence ID" value="MEE3715794.1"/>
    <property type="molecule type" value="Genomic_DNA"/>
</dbReference>
<dbReference type="PANTHER" id="PTHR36113:SF3">
    <property type="entry name" value="SLL5075 PROTEIN"/>
    <property type="match status" value="1"/>
</dbReference>
<dbReference type="AlphaFoldDB" id="A0AAW9PP96"/>
<dbReference type="PROSITE" id="PS51819">
    <property type="entry name" value="VOC"/>
    <property type="match status" value="1"/>
</dbReference>
<accession>A0AAW9PP96</accession>
<gene>
    <name evidence="2" type="ORF">V2H45_03425</name>
</gene>
<keyword evidence="3" id="KW-1185">Reference proteome</keyword>
<name>A0AAW9PP96_9CYAN</name>
<dbReference type="Pfam" id="PF00903">
    <property type="entry name" value="Glyoxalase"/>
    <property type="match status" value="1"/>
</dbReference>
<dbReference type="PANTHER" id="PTHR36113">
    <property type="entry name" value="LYASE, PUTATIVE-RELATED-RELATED"/>
    <property type="match status" value="1"/>
</dbReference>
<organism evidence="2 3">
    <name type="scientific">Tumidithrix elongata BACA0141</name>
    <dbReference type="NCBI Taxonomy" id="2716417"/>
    <lineage>
        <taxon>Bacteria</taxon>
        <taxon>Bacillati</taxon>
        <taxon>Cyanobacteriota</taxon>
        <taxon>Cyanophyceae</taxon>
        <taxon>Pseudanabaenales</taxon>
        <taxon>Pseudanabaenaceae</taxon>
        <taxon>Tumidithrix</taxon>
        <taxon>Tumidithrix elongata</taxon>
    </lineage>
</organism>